<feature type="compositionally biased region" description="Polar residues" evidence="1">
    <location>
        <begin position="84"/>
        <end position="100"/>
    </location>
</feature>
<evidence type="ECO:0000313" key="3">
    <source>
        <dbReference type="Proteomes" id="UP001497623"/>
    </source>
</evidence>
<feature type="compositionally biased region" description="Polar residues" evidence="1">
    <location>
        <begin position="177"/>
        <end position="201"/>
    </location>
</feature>
<dbReference type="AlphaFoldDB" id="A0AAV2QSY9"/>
<feature type="region of interest" description="Disordered" evidence="1">
    <location>
        <begin position="129"/>
        <end position="251"/>
    </location>
</feature>
<keyword evidence="3" id="KW-1185">Reference proteome</keyword>
<gene>
    <name evidence="2" type="ORF">MNOR_LOCUS15058</name>
</gene>
<feature type="compositionally biased region" description="Polar residues" evidence="1">
    <location>
        <begin position="38"/>
        <end position="49"/>
    </location>
</feature>
<protein>
    <submittedName>
        <fullName evidence="2">Uncharacterized protein</fullName>
    </submittedName>
</protein>
<dbReference type="Proteomes" id="UP001497623">
    <property type="component" value="Unassembled WGS sequence"/>
</dbReference>
<feature type="region of interest" description="Disordered" evidence="1">
    <location>
        <begin position="1"/>
        <end position="50"/>
    </location>
</feature>
<evidence type="ECO:0000256" key="1">
    <source>
        <dbReference type="SAM" id="MobiDB-lite"/>
    </source>
</evidence>
<proteinExistence type="predicted"/>
<feature type="region of interest" description="Disordered" evidence="1">
    <location>
        <begin position="69"/>
        <end position="100"/>
    </location>
</feature>
<feature type="compositionally biased region" description="Gly residues" evidence="1">
    <location>
        <begin position="9"/>
        <end position="19"/>
    </location>
</feature>
<dbReference type="EMBL" id="CAXKWB010009256">
    <property type="protein sequence ID" value="CAL4094068.1"/>
    <property type="molecule type" value="Genomic_DNA"/>
</dbReference>
<feature type="region of interest" description="Disordered" evidence="1">
    <location>
        <begin position="377"/>
        <end position="409"/>
    </location>
</feature>
<sequence length="423" mass="45929">MSEEYHSPGGVGPGGGGDGSAMPIRVYGPTGEEVAGTHANSNNSGNKSPGLNLLYVGGGKGTSPALYRRHSSGGSIGAMLSRGKSPTPSQRSRHSITATSPTKPVKELLHTLLHPLDFIQQRKSRSRATSECSEAFEDVSPIGTPRSVTPDPVGRKSKKKYFSKPKDKNIWPVYQPQARQRPTRLQTQLSNPEGKTTTRVNAAQHIIAHQQVQRRHSDVPSANYNRSRNNSNRSSITSDLSSSSSSESISVSSECSCSDEDCKAERSRCKDTKSKSVDYNKRPGISLISRQYSSNRTSGMTSPVRESLPPDFGSVNNVSSRIIPIPKPIEDSGPFNPNTHSYRDSASLRYEIERHVGPGIGLESIRTEMTHPECYDIEASGPDSADGCISSRVKRESYSEGKDTNPSETEVLYSIYDEILGEG</sequence>
<feature type="compositionally biased region" description="Basic and acidic residues" evidence="1">
    <location>
        <begin position="393"/>
        <end position="405"/>
    </location>
</feature>
<evidence type="ECO:0000313" key="2">
    <source>
        <dbReference type="EMBL" id="CAL4094068.1"/>
    </source>
</evidence>
<name>A0AAV2QSY9_MEGNR</name>
<reference evidence="2 3" key="1">
    <citation type="submission" date="2024-05" db="EMBL/GenBank/DDBJ databases">
        <authorList>
            <person name="Wallberg A."/>
        </authorList>
    </citation>
    <scope>NUCLEOTIDE SEQUENCE [LARGE SCALE GENOMIC DNA]</scope>
</reference>
<feature type="compositionally biased region" description="Low complexity" evidence="1">
    <location>
        <begin position="225"/>
        <end position="251"/>
    </location>
</feature>
<feature type="region of interest" description="Disordered" evidence="1">
    <location>
        <begin position="294"/>
        <end position="315"/>
    </location>
</feature>
<feature type="non-terminal residue" evidence="2">
    <location>
        <position position="423"/>
    </location>
</feature>
<feature type="compositionally biased region" description="Low complexity" evidence="1">
    <location>
        <begin position="202"/>
        <end position="211"/>
    </location>
</feature>
<organism evidence="2 3">
    <name type="scientific">Meganyctiphanes norvegica</name>
    <name type="common">Northern krill</name>
    <name type="synonym">Thysanopoda norvegica</name>
    <dbReference type="NCBI Taxonomy" id="48144"/>
    <lineage>
        <taxon>Eukaryota</taxon>
        <taxon>Metazoa</taxon>
        <taxon>Ecdysozoa</taxon>
        <taxon>Arthropoda</taxon>
        <taxon>Crustacea</taxon>
        <taxon>Multicrustacea</taxon>
        <taxon>Malacostraca</taxon>
        <taxon>Eumalacostraca</taxon>
        <taxon>Eucarida</taxon>
        <taxon>Euphausiacea</taxon>
        <taxon>Euphausiidae</taxon>
        <taxon>Meganyctiphanes</taxon>
    </lineage>
</organism>
<comment type="caution">
    <text evidence="2">The sequence shown here is derived from an EMBL/GenBank/DDBJ whole genome shotgun (WGS) entry which is preliminary data.</text>
</comment>
<accession>A0AAV2QSY9</accession>